<evidence type="ECO:0000256" key="5">
    <source>
        <dbReference type="ARBA" id="ARBA00022692"/>
    </source>
</evidence>
<evidence type="ECO:0000256" key="8">
    <source>
        <dbReference type="ARBA" id="ARBA00022919"/>
    </source>
</evidence>
<evidence type="ECO:0000256" key="6">
    <source>
        <dbReference type="ARBA" id="ARBA00022824"/>
    </source>
</evidence>
<dbReference type="InterPro" id="IPR015422">
    <property type="entry name" value="PyrdxlP-dep_Trfase_small"/>
</dbReference>
<dbReference type="EMBL" id="LGRN01000069">
    <property type="protein sequence ID" value="OJD17395.1"/>
    <property type="molecule type" value="Genomic_DNA"/>
</dbReference>
<comment type="subcellular location">
    <subcellularLocation>
        <location evidence="2">Endoplasmic reticulum membrane</location>
        <topology evidence="2">Single-pass membrane protein</topology>
    </subcellularLocation>
</comment>
<dbReference type="Gene3D" id="3.90.1150.10">
    <property type="entry name" value="Aspartate Aminotransferase, domain 1"/>
    <property type="match status" value="1"/>
</dbReference>
<comment type="pathway">
    <text evidence="4">Sphingolipid metabolism.</text>
</comment>
<evidence type="ECO:0000256" key="3">
    <source>
        <dbReference type="ARBA" id="ARBA00004760"/>
    </source>
</evidence>
<feature type="modified residue" description="N6-(pyridoxal phosphate)lysine" evidence="16">
    <location>
        <position position="360"/>
    </location>
</feature>
<evidence type="ECO:0000313" key="18">
    <source>
        <dbReference type="EMBL" id="OJD17395.1"/>
    </source>
</evidence>
<dbReference type="GO" id="GO:0030170">
    <property type="term" value="F:pyridoxal phosphate binding"/>
    <property type="evidence" value="ECO:0007669"/>
    <property type="project" value="InterPro"/>
</dbReference>
<dbReference type="Gene3D" id="6.10.140.2150">
    <property type="match status" value="1"/>
</dbReference>
<dbReference type="PANTHER" id="PTHR42735">
    <property type="match status" value="1"/>
</dbReference>
<evidence type="ECO:0000256" key="13">
    <source>
        <dbReference type="ARBA" id="ARBA00038302"/>
    </source>
</evidence>
<dbReference type="AlphaFoldDB" id="A0A1J9QAY0"/>
<evidence type="ECO:0000256" key="15">
    <source>
        <dbReference type="ARBA" id="ARBA00042568"/>
    </source>
</evidence>
<evidence type="ECO:0000313" key="19">
    <source>
        <dbReference type="Proteomes" id="UP000182235"/>
    </source>
</evidence>
<sequence>MPSSAMLPVALQNKLMSARRTSSGLVSSASFNLFRNIVFFLFLFRIVRRSFYTLRGHGPLGTIRNAYSYIRLLVYTLFLRAPGVRGQVDKQISTALAKLEARFAPETPGMLKNKDLPKQGWSHDRVRAELDKIAGMEHTMWEEGRVSGAVYHGGDELVELQTTAFGQFAVANPIHPDVFPGVRKMEAEIVAMVLKLFNAPDGGAGVTTGGGTESILMSCLSARQKAYVERRVTEPEMIIPQTAHPAFNKACQYFGIKLHAVPCPAPDYKADIRAIRRLINPNTILLVGSAPNYPHGIVDDIPALSRLAVKHKIPLHVDCCLGSFVIAFLKRAGYPSPYEEQGGFDFRLPGVTSISVDTHKYGFAPKGNSVVLYRNRTLRSYQYFVASNWPGGIYASPSVAGSRPGALIAGCWTSLMAMGESGYIDSCHQIISAARTLEQAIHEHPILSTTLTIIGKPMVSVVAWASATPEINIYDIADTLSARGWHLNALQSPPAIHVAFTVPTAAAVEKLIADLVSVVEQEREKVAERKRLGLKVEKGKGDASVLYGVAGSIPDKSIMNRLAVGFLDTLYIA</sequence>
<dbReference type="GO" id="GO:0019752">
    <property type="term" value="P:carboxylic acid metabolic process"/>
    <property type="evidence" value="ECO:0007669"/>
    <property type="project" value="InterPro"/>
</dbReference>
<dbReference type="GO" id="GO:0030149">
    <property type="term" value="P:sphingolipid catabolic process"/>
    <property type="evidence" value="ECO:0007669"/>
    <property type="project" value="TreeGrafter"/>
</dbReference>
<comment type="caution">
    <text evidence="18">The sequence shown here is derived from an EMBL/GenBank/DDBJ whole genome shotgun (WGS) entry which is preliminary data.</text>
</comment>
<dbReference type="InterPro" id="IPR050477">
    <property type="entry name" value="GrpII_AminoAcid_Decarb"/>
</dbReference>
<comment type="cofactor">
    <cofactor evidence="1 16 17">
        <name>pyridoxal 5'-phosphate</name>
        <dbReference type="ChEBI" id="CHEBI:597326"/>
    </cofactor>
</comment>
<dbReference type="GO" id="GO:0008117">
    <property type="term" value="F:sphinganine-1-phosphate aldolase activity"/>
    <property type="evidence" value="ECO:0007669"/>
    <property type="project" value="UniProtKB-EC"/>
</dbReference>
<dbReference type="InterPro" id="IPR015424">
    <property type="entry name" value="PyrdxlP-dep_Trfase"/>
</dbReference>
<keyword evidence="8" id="KW-0746">Sphingolipid metabolism</keyword>
<dbReference type="GO" id="GO:0005789">
    <property type="term" value="C:endoplasmic reticulum membrane"/>
    <property type="evidence" value="ECO:0007669"/>
    <property type="project" value="UniProtKB-SubCell"/>
</dbReference>
<comment type="pathway">
    <text evidence="3">Lipid metabolism; sphingolipid metabolism.</text>
</comment>
<dbReference type="InterPro" id="IPR002129">
    <property type="entry name" value="PyrdxlP-dep_de-COase"/>
</dbReference>
<protein>
    <recommendedName>
        <fullName evidence="14">sphinganine-1-phosphate aldolase</fullName>
        <ecNumber evidence="14">4.1.2.27</ecNumber>
    </recommendedName>
    <alternativeName>
        <fullName evidence="15">Sphingosine-1-phosphate aldolase</fullName>
    </alternativeName>
</protein>
<evidence type="ECO:0000256" key="11">
    <source>
        <dbReference type="ARBA" id="ARBA00023136"/>
    </source>
</evidence>
<reference evidence="18 19" key="1">
    <citation type="submission" date="2015-07" db="EMBL/GenBank/DDBJ databases">
        <title>Emmonsia species relationships and genome sequence.</title>
        <authorList>
            <consortium name="The Broad Institute Genomics Platform"/>
            <person name="Cuomo C.A."/>
            <person name="Munoz J.F."/>
            <person name="Imamovic A."/>
            <person name="Priest M.E."/>
            <person name="Young S."/>
            <person name="Clay O.K."/>
            <person name="McEwen J.G."/>
        </authorList>
    </citation>
    <scope>NUCLEOTIDE SEQUENCE [LARGE SCALE GENOMIC DNA]</scope>
    <source>
        <strain evidence="18 19">UAMH 9510</strain>
    </source>
</reference>
<evidence type="ECO:0000256" key="7">
    <source>
        <dbReference type="ARBA" id="ARBA00022898"/>
    </source>
</evidence>
<dbReference type="SUPFAM" id="SSF53383">
    <property type="entry name" value="PLP-dependent transferases"/>
    <property type="match status" value="1"/>
</dbReference>
<evidence type="ECO:0000256" key="10">
    <source>
        <dbReference type="ARBA" id="ARBA00023098"/>
    </source>
</evidence>
<gene>
    <name evidence="18" type="ORF">AJ78_02525</name>
</gene>
<keyword evidence="12 17" id="KW-0456">Lyase</keyword>
<accession>A0A1J9QAY0</accession>
<dbReference type="PANTHER" id="PTHR42735:SF6">
    <property type="entry name" value="SPHINGOSINE-1-PHOSPHATE LYASE 1"/>
    <property type="match status" value="1"/>
</dbReference>
<evidence type="ECO:0000256" key="9">
    <source>
        <dbReference type="ARBA" id="ARBA00022989"/>
    </source>
</evidence>
<name>A0A1J9QAY0_9EURO</name>
<evidence type="ECO:0000256" key="16">
    <source>
        <dbReference type="PIRSR" id="PIRSR602129-50"/>
    </source>
</evidence>
<dbReference type="VEuPathDB" id="FungiDB:AJ78_02525"/>
<dbReference type="FunFam" id="3.40.640.10:FF:000020">
    <property type="entry name" value="sphingosine-1-phosphate lyase 1"/>
    <property type="match status" value="1"/>
</dbReference>
<dbReference type="Pfam" id="PF00282">
    <property type="entry name" value="Pyridoxal_deC"/>
    <property type="match status" value="1"/>
</dbReference>
<comment type="similarity">
    <text evidence="13">Belongs to the group II decarboxylase family. Sphingosine-1-phosphate lyase subfamily.</text>
</comment>
<dbReference type="Gene3D" id="3.40.640.10">
    <property type="entry name" value="Type I PLP-dependent aspartate aminotransferase-like (Major domain)"/>
    <property type="match status" value="1"/>
</dbReference>
<keyword evidence="7 16" id="KW-0663">Pyridoxal phosphate</keyword>
<keyword evidence="19" id="KW-1185">Reference proteome</keyword>
<keyword evidence="6" id="KW-0256">Endoplasmic reticulum</keyword>
<keyword evidence="5" id="KW-0812">Transmembrane</keyword>
<evidence type="ECO:0000256" key="17">
    <source>
        <dbReference type="RuleBase" id="RU000382"/>
    </source>
</evidence>
<dbReference type="EC" id="4.1.2.27" evidence="14"/>
<evidence type="ECO:0000256" key="12">
    <source>
        <dbReference type="ARBA" id="ARBA00023239"/>
    </source>
</evidence>
<proteinExistence type="inferred from homology"/>
<evidence type="ECO:0000256" key="2">
    <source>
        <dbReference type="ARBA" id="ARBA00004389"/>
    </source>
</evidence>
<evidence type="ECO:0000256" key="1">
    <source>
        <dbReference type="ARBA" id="ARBA00001933"/>
    </source>
</evidence>
<keyword evidence="9" id="KW-1133">Transmembrane helix</keyword>
<keyword evidence="11" id="KW-0472">Membrane</keyword>
<organism evidence="18 19">
    <name type="scientific">Emergomyces pasteurianus Ep9510</name>
    <dbReference type="NCBI Taxonomy" id="1447872"/>
    <lineage>
        <taxon>Eukaryota</taxon>
        <taxon>Fungi</taxon>
        <taxon>Dikarya</taxon>
        <taxon>Ascomycota</taxon>
        <taxon>Pezizomycotina</taxon>
        <taxon>Eurotiomycetes</taxon>
        <taxon>Eurotiomycetidae</taxon>
        <taxon>Onygenales</taxon>
        <taxon>Ajellomycetaceae</taxon>
        <taxon>Emergomyces</taxon>
    </lineage>
</organism>
<evidence type="ECO:0000256" key="4">
    <source>
        <dbReference type="ARBA" id="ARBA00004991"/>
    </source>
</evidence>
<keyword evidence="10" id="KW-0443">Lipid metabolism</keyword>
<evidence type="ECO:0000256" key="14">
    <source>
        <dbReference type="ARBA" id="ARBA00038965"/>
    </source>
</evidence>
<dbReference type="InterPro" id="IPR015421">
    <property type="entry name" value="PyrdxlP-dep_Trfase_major"/>
</dbReference>
<dbReference type="OrthoDB" id="10254570at2759"/>
<dbReference type="STRING" id="1447872.A0A1J9QAY0"/>
<dbReference type="Proteomes" id="UP000182235">
    <property type="component" value="Unassembled WGS sequence"/>
</dbReference>